<feature type="coiled-coil region" evidence="1">
    <location>
        <begin position="24"/>
        <end position="58"/>
    </location>
</feature>
<evidence type="ECO:0000256" key="1">
    <source>
        <dbReference type="SAM" id="Coils"/>
    </source>
</evidence>
<evidence type="ECO:0000313" key="2">
    <source>
        <dbReference type="EMBL" id="QGQ94427.1"/>
    </source>
</evidence>
<reference evidence="3" key="1">
    <citation type="submission" date="2018-11" db="EMBL/GenBank/DDBJ databases">
        <title>Complete genome sequence of Paenibacillus sp. ML311-T8.</title>
        <authorList>
            <person name="Nam Y.-D."/>
            <person name="Kang J."/>
            <person name="Chung W.-H."/>
            <person name="Park Y.S."/>
        </authorList>
    </citation>
    <scope>NUCLEOTIDE SEQUENCE [LARGE SCALE GENOMIC DNA]</scope>
    <source>
        <strain evidence="3">ML311-T8</strain>
    </source>
</reference>
<dbReference type="AlphaFoldDB" id="A0A6B8RER8"/>
<evidence type="ECO:0000313" key="3">
    <source>
        <dbReference type="Proteomes" id="UP000426246"/>
    </source>
</evidence>
<dbReference type="KEGG" id="ppsc:EHS13_05665"/>
<dbReference type="Proteomes" id="UP000426246">
    <property type="component" value="Chromosome"/>
</dbReference>
<organism evidence="2 3">
    <name type="scientific">Paenibacillus psychroresistens</name>
    <dbReference type="NCBI Taxonomy" id="1778678"/>
    <lineage>
        <taxon>Bacteria</taxon>
        <taxon>Bacillati</taxon>
        <taxon>Bacillota</taxon>
        <taxon>Bacilli</taxon>
        <taxon>Bacillales</taxon>
        <taxon>Paenibacillaceae</taxon>
        <taxon>Paenibacillus</taxon>
    </lineage>
</organism>
<proteinExistence type="predicted"/>
<keyword evidence="3" id="KW-1185">Reference proteome</keyword>
<gene>
    <name evidence="2" type="ORF">EHS13_05665</name>
</gene>
<dbReference type="EMBL" id="CP034235">
    <property type="protein sequence ID" value="QGQ94427.1"/>
    <property type="molecule type" value="Genomic_DNA"/>
</dbReference>
<sequence>MRYTLCLVIASLLIVSGCKGDQSAKKAEQDIVSLNIQLEAIKADLEAKQNATTEAQQQTKDKQQYIDSLTRDYEDLLYLICSEANTQCPGELKYFDPRKIKQGDVILGMKVKTIEVSTFGPGSYIVSFAETVDVTGKFTVSQDDPMGPYMWLDTDTINGKKFSINLGVGGNQDELQKALKGSEKGEIRLKLKDITLQRLPQKPAYNVAGFVSLDK</sequence>
<accession>A0A6B8RER8</accession>
<keyword evidence="1" id="KW-0175">Coiled coil</keyword>
<dbReference type="RefSeq" id="WP_155699430.1">
    <property type="nucleotide sequence ID" value="NZ_CP034235.1"/>
</dbReference>
<protein>
    <submittedName>
        <fullName evidence="2">Uncharacterized protein</fullName>
    </submittedName>
</protein>
<dbReference type="PROSITE" id="PS51257">
    <property type="entry name" value="PROKAR_LIPOPROTEIN"/>
    <property type="match status" value="1"/>
</dbReference>
<name>A0A6B8RER8_9BACL</name>